<comment type="caution">
    <text evidence="2">The sequence shown here is derived from an EMBL/GenBank/DDBJ whole genome shotgun (WGS) entry which is preliminary data.</text>
</comment>
<evidence type="ECO:0000313" key="2">
    <source>
        <dbReference type="EMBL" id="TFY54588.1"/>
    </source>
</evidence>
<sequence>MFFKLAIGSIAAAVAFLQVNAESHTVTFNNKCGRGTPHLYSQTGQLLSTGGAWTSNGEALGLIAFLQTGGCGNNGEGCTLVEATLKNGGSAADISLISPHEFSVTSGFGYYDGCDGSGTDCTSASCPKAYRQPNDNFAIVGCGANNVNLAITFCD</sequence>
<dbReference type="InterPro" id="IPR037176">
    <property type="entry name" value="Osmotin/thaumatin-like_sf"/>
</dbReference>
<feature type="signal peptide" evidence="1">
    <location>
        <begin position="1"/>
        <end position="21"/>
    </location>
</feature>
<dbReference type="STRING" id="34475.A0A4Y9XY56"/>
<dbReference type="AlphaFoldDB" id="A0A4Y9XY56"/>
<evidence type="ECO:0000313" key="3">
    <source>
        <dbReference type="Proteomes" id="UP000298390"/>
    </source>
</evidence>
<evidence type="ECO:0000256" key="1">
    <source>
        <dbReference type="SAM" id="SignalP"/>
    </source>
</evidence>
<keyword evidence="1" id="KW-0732">Signal</keyword>
<protein>
    <recommendedName>
        <fullName evidence="4">Glycopeptide</fullName>
    </recommendedName>
</protein>
<dbReference type="SMART" id="SM00205">
    <property type="entry name" value="THN"/>
    <property type="match status" value="1"/>
</dbReference>
<proteinExistence type="predicted"/>
<dbReference type="Proteomes" id="UP000298390">
    <property type="component" value="Unassembled WGS sequence"/>
</dbReference>
<name>A0A4Y9XY56_9APHY</name>
<dbReference type="InterPro" id="IPR001938">
    <property type="entry name" value="Thaumatin"/>
</dbReference>
<dbReference type="SUPFAM" id="SSF49870">
    <property type="entry name" value="Osmotin, thaumatin-like protein"/>
    <property type="match status" value="1"/>
</dbReference>
<feature type="chain" id="PRO_5021272302" description="Glycopeptide" evidence="1">
    <location>
        <begin position="22"/>
        <end position="155"/>
    </location>
</feature>
<gene>
    <name evidence="2" type="ORF">EVJ58_g8770</name>
</gene>
<evidence type="ECO:0008006" key="4">
    <source>
        <dbReference type="Google" id="ProtNLM"/>
    </source>
</evidence>
<accession>A0A4Y9XY56</accession>
<reference evidence="2 3" key="1">
    <citation type="submission" date="2019-01" db="EMBL/GenBank/DDBJ databases">
        <title>Genome sequencing of the rare red list fungi Fomitopsis rosea.</title>
        <authorList>
            <person name="Buettner E."/>
            <person name="Kellner H."/>
        </authorList>
    </citation>
    <scope>NUCLEOTIDE SEQUENCE [LARGE SCALE GENOMIC DNA]</scope>
    <source>
        <strain evidence="2 3">DSM 105464</strain>
    </source>
</reference>
<dbReference type="EMBL" id="SEKV01000681">
    <property type="protein sequence ID" value="TFY54588.1"/>
    <property type="molecule type" value="Genomic_DNA"/>
</dbReference>
<organism evidence="2 3">
    <name type="scientific">Rhodofomes roseus</name>
    <dbReference type="NCBI Taxonomy" id="34475"/>
    <lineage>
        <taxon>Eukaryota</taxon>
        <taxon>Fungi</taxon>
        <taxon>Dikarya</taxon>
        <taxon>Basidiomycota</taxon>
        <taxon>Agaricomycotina</taxon>
        <taxon>Agaricomycetes</taxon>
        <taxon>Polyporales</taxon>
        <taxon>Rhodofomes</taxon>
    </lineage>
</organism>